<dbReference type="GO" id="GO:0016705">
    <property type="term" value="F:oxidoreductase activity, acting on paired donors, with incorporation or reduction of molecular oxygen"/>
    <property type="evidence" value="ECO:0007669"/>
    <property type="project" value="InterPro"/>
</dbReference>
<dbReference type="PANTHER" id="PTHR46300">
    <property type="entry name" value="P450, PUTATIVE (EUROFUNG)-RELATED-RELATED"/>
    <property type="match status" value="1"/>
</dbReference>
<reference evidence="12 13" key="1">
    <citation type="journal article" date="2019" name="Nat. Ecol. Evol.">
        <title>Megaphylogeny resolves global patterns of mushroom evolution.</title>
        <authorList>
            <person name="Varga T."/>
            <person name="Krizsan K."/>
            <person name="Foldi C."/>
            <person name="Dima B."/>
            <person name="Sanchez-Garcia M."/>
            <person name="Sanchez-Ramirez S."/>
            <person name="Szollosi G.J."/>
            <person name="Szarkandi J.G."/>
            <person name="Papp V."/>
            <person name="Albert L."/>
            <person name="Andreopoulos W."/>
            <person name="Angelini C."/>
            <person name="Antonin V."/>
            <person name="Barry K.W."/>
            <person name="Bougher N.L."/>
            <person name="Buchanan P."/>
            <person name="Buyck B."/>
            <person name="Bense V."/>
            <person name="Catcheside P."/>
            <person name="Chovatia M."/>
            <person name="Cooper J."/>
            <person name="Damon W."/>
            <person name="Desjardin D."/>
            <person name="Finy P."/>
            <person name="Geml J."/>
            <person name="Haridas S."/>
            <person name="Hughes K."/>
            <person name="Justo A."/>
            <person name="Karasinski D."/>
            <person name="Kautmanova I."/>
            <person name="Kiss B."/>
            <person name="Kocsube S."/>
            <person name="Kotiranta H."/>
            <person name="LaButti K.M."/>
            <person name="Lechner B.E."/>
            <person name="Liimatainen K."/>
            <person name="Lipzen A."/>
            <person name="Lukacs Z."/>
            <person name="Mihaltcheva S."/>
            <person name="Morgado L.N."/>
            <person name="Niskanen T."/>
            <person name="Noordeloos M.E."/>
            <person name="Ohm R.A."/>
            <person name="Ortiz-Santana B."/>
            <person name="Ovrebo C."/>
            <person name="Racz N."/>
            <person name="Riley R."/>
            <person name="Savchenko A."/>
            <person name="Shiryaev A."/>
            <person name="Soop K."/>
            <person name="Spirin V."/>
            <person name="Szebenyi C."/>
            <person name="Tomsovsky M."/>
            <person name="Tulloss R.E."/>
            <person name="Uehling J."/>
            <person name="Grigoriev I.V."/>
            <person name="Vagvolgyi C."/>
            <person name="Papp T."/>
            <person name="Martin F.M."/>
            <person name="Miettinen O."/>
            <person name="Hibbett D.S."/>
            <person name="Nagy L.G."/>
        </authorList>
    </citation>
    <scope>NUCLEOTIDE SEQUENCE [LARGE SCALE GENOMIC DNA]</scope>
    <source>
        <strain evidence="12 13">FP101781</strain>
    </source>
</reference>
<evidence type="ECO:0000256" key="8">
    <source>
        <dbReference type="ARBA" id="ARBA00023033"/>
    </source>
</evidence>
<dbReference type="Pfam" id="PF00067">
    <property type="entry name" value="p450"/>
    <property type="match status" value="1"/>
</dbReference>
<keyword evidence="6 10" id="KW-0560">Oxidoreductase</keyword>
<comment type="cofactor">
    <cofactor evidence="1 9">
        <name>heme</name>
        <dbReference type="ChEBI" id="CHEBI:30413"/>
    </cofactor>
</comment>
<protein>
    <submittedName>
        <fullName evidence="12">O-methylsterigmatocystin oxidoreductase</fullName>
    </submittedName>
</protein>
<comment type="caution">
    <text evidence="12">The sequence shown here is derived from an EMBL/GenBank/DDBJ whole genome shotgun (WGS) entry which is preliminary data.</text>
</comment>
<evidence type="ECO:0000256" key="5">
    <source>
        <dbReference type="ARBA" id="ARBA00022723"/>
    </source>
</evidence>
<feature type="binding site" description="axial binding residue" evidence="9">
    <location>
        <position position="465"/>
    </location>
    <ligand>
        <name>heme</name>
        <dbReference type="ChEBI" id="CHEBI:30413"/>
    </ligand>
    <ligandPart>
        <name>Fe</name>
        <dbReference type="ChEBI" id="CHEBI:18248"/>
    </ligandPart>
</feature>
<dbReference type="InterPro" id="IPR001128">
    <property type="entry name" value="Cyt_P450"/>
</dbReference>
<accession>A0A4Y7T682</accession>
<dbReference type="SUPFAM" id="SSF48264">
    <property type="entry name" value="Cytochrome P450"/>
    <property type="match status" value="1"/>
</dbReference>
<feature type="transmembrane region" description="Helical" evidence="11">
    <location>
        <begin position="321"/>
        <end position="343"/>
    </location>
</feature>
<dbReference type="PRINTS" id="PR00463">
    <property type="entry name" value="EP450I"/>
</dbReference>
<sequence>MNRAASVIPSSPDMMLPTRDTHEWILLATGIGIAWILNRIIASRRRNPRRLPLPPGPRGWPIVGNSYQIPKTRPWEAYHSFCQEYGDLVYLNAMGQGILIVGSKRRAVDLFENRSTNYSDRPTIAVQDLAEMDWNLGFMNYGPIWRKYRRTFVHDFVGRSVLGQWHPIMYEERDRLISGLKTTPTAFYEHLKLFSGIVITRPAYGFDDLQKNEEMIRNSNNVVTMFGESRKPGKFLVNVLPILKHVPEWAPGAAFITHFKKIAALSRQVLNSPFDDAKALFERGERSVFPSLAATLIDRLGDESDESRADSESLAKGITALTYFAGTGTILGMAHALFLALVAHPNAQRKAQQEVDSVVGRERLPLITDRPALPYCEAILKEVGRWFTAVPVCTSHANREDDEYDGYFIPKNTYILPLSWTIMHDSEVFERPFDFIPERYLKDGRIDNSVPDANYAAFGYGRRICPGIDYSNDALFILLTGVLSTFTLSAPSDEKGNPIPPVFHQLNGAPVAPVAPFKCNITVRT</sequence>
<gene>
    <name evidence="12" type="ORF">FA13DRAFT_1665309</name>
</gene>
<dbReference type="CDD" id="cd11065">
    <property type="entry name" value="CYP64-like"/>
    <property type="match status" value="1"/>
</dbReference>
<organism evidence="12 13">
    <name type="scientific">Coprinellus micaceus</name>
    <name type="common">Glistening ink-cap mushroom</name>
    <name type="synonym">Coprinus micaceus</name>
    <dbReference type="NCBI Taxonomy" id="71717"/>
    <lineage>
        <taxon>Eukaryota</taxon>
        <taxon>Fungi</taxon>
        <taxon>Dikarya</taxon>
        <taxon>Basidiomycota</taxon>
        <taxon>Agaricomycotina</taxon>
        <taxon>Agaricomycetes</taxon>
        <taxon>Agaricomycetidae</taxon>
        <taxon>Agaricales</taxon>
        <taxon>Agaricineae</taxon>
        <taxon>Psathyrellaceae</taxon>
        <taxon>Coprinellus</taxon>
    </lineage>
</organism>
<evidence type="ECO:0000256" key="10">
    <source>
        <dbReference type="RuleBase" id="RU000461"/>
    </source>
</evidence>
<evidence type="ECO:0000256" key="1">
    <source>
        <dbReference type="ARBA" id="ARBA00001971"/>
    </source>
</evidence>
<dbReference type="InterPro" id="IPR036396">
    <property type="entry name" value="Cyt_P450_sf"/>
</dbReference>
<dbReference type="InterPro" id="IPR050364">
    <property type="entry name" value="Cytochrome_P450_fung"/>
</dbReference>
<proteinExistence type="inferred from homology"/>
<keyword evidence="11" id="KW-1133">Transmembrane helix</keyword>
<dbReference type="GO" id="GO:0004497">
    <property type="term" value="F:monooxygenase activity"/>
    <property type="evidence" value="ECO:0007669"/>
    <property type="project" value="UniProtKB-KW"/>
</dbReference>
<keyword evidence="5 9" id="KW-0479">Metal-binding</keyword>
<dbReference type="InterPro" id="IPR017972">
    <property type="entry name" value="Cyt_P450_CS"/>
</dbReference>
<dbReference type="GO" id="GO:0005506">
    <property type="term" value="F:iron ion binding"/>
    <property type="evidence" value="ECO:0007669"/>
    <property type="project" value="InterPro"/>
</dbReference>
<keyword evidence="11" id="KW-0472">Membrane</keyword>
<comment type="similarity">
    <text evidence="3 10">Belongs to the cytochrome P450 family.</text>
</comment>
<keyword evidence="8 10" id="KW-0503">Monooxygenase</keyword>
<name>A0A4Y7T682_COPMI</name>
<evidence type="ECO:0000313" key="13">
    <source>
        <dbReference type="Proteomes" id="UP000298030"/>
    </source>
</evidence>
<dbReference type="Proteomes" id="UP000298030">
    <property type="component" value="Unassembled WGS sequence"/>
</dbReference>
<evidence type="ECO:0000313" key="12">
    <source>
        <dbReference type="EMBL" id="TEB29677.1"/>
    </source>
</evidence>
<dbReference type="GO" id="GO:0020037">
    <property type="term" value="F:heme binding"/>
    <property type="evidence" value="ECO:0007669"/>
    <property type="project" value="InterPro"/>
</dbReference>
<dbReference type="OrthoDB" id="2789670at2759"/>
<dbReference type="Gene3D" id="1.10.630.10">
    <property type="entry name" value="Cytochrome P450"/>
    <property type="match status" value="1"/>
</dbReference>
<evidence type="ECO:0000256" key="7">
    <source>
        <dbReference type="ARBA" id="ARBA00023004"/>
    </source>
</evidence>
<keyword evidence="13" id="KW-1185">Reference proteome</keyword>
<dbReference type="InterPro" id="IPR002401">
    <property type="entry name" value="Cyt_P450_E_grp-I"/>
</dbReference>
<evidence type="ECO:0000256" key="11">
    <source>
        <dbReference type="SAM" id="Phobius"/>
    </source>
</evidence>
<evidence type="ECO:0000256" key="3">
    <source>
        <dbReference type="ARBA" id="ARBA00010617"/>
    </source>
</evidence>
<dbReference type="AlphaFoldDB" id="A0A4Y7T682"/>
<comment type="pathway">
    <text evidence="2">Secondary metabolite biosynthesis.</text>
</comment>
<evidence type="ECO:0000256" key="6">
    <source>
        <dbReference type="ARBA" id="ARBA00023002"/>
    </source>
</evidence>
<feature type="transmembrane region" description="Helical" evidence="11">
    <location>
        <begin position="24"/>
        <end position="42"/>
    </location>
</feature>
<evidence type="ECO:0000256" key="4">
    <source>
        <dbReference type="ARBA" id="ARBA00022617"/>
    </source>
</evidence>
<evidence type="ECO:0000256" key="9">
    <source>
        <dbReference type="PIRSR" id="PIRSR602401-1"/>
    </source>
</evidence>
<keyword evidence="7 9" id="KW-0408">Iron</keyword>
<dbReference type="PANTHER" id="PTHR46300:SF7">
    <property type="entry name" value="P450, PUTATIVE (EUROFUNG)-RELATED"/>
    <property type="match status" value="1"/>
</dbReference>
<keyword evidence="4 9" id="KW-0349">Heme</keyword>
<dbReference type="EMBL" id="QPFP01000026">
    <property type="protein sequence ID" value="TEB29677.1"/>
    <property type="molecule type" value="Genomic_DNA"/>
</dbReference>
<keyword evidence="11" id="KW-0812">Transmembrane</keyword>
<evidence type="ECO:0000256" key="2">
    <source>
        <dbReference type="ARBA" id="ARBA00005179"/>
    </source>
</evidence>
<dbReference type="PROSITE" id="PS00086">
    <property type="entry name" value="CYTOCHROME_P450"/>
    <property type="match status" value="1"/>
</dbReference>
<dbReference type="STRING" id="71717.A0A4Y7T682"/>